<dbReference type="PANTHER" id="PTHR31637">
    <property type="entry name" value="2,3-BISPHOSPHOGLYCERATE-INDEPENDENT PHOSPHOGLYCERATE MUTASE"/>
    <property type="match status" value="1"/>
</dbReference>
<feature type="domain" description="BPG-independent PGAM N-terminal" evidence="15">
    <location>
        <begin position="80"/>
        <end position="282"/>
    </location>
</feature>
<evidence type="ECO:0000256" key="1">
    <source>
        <dbReference type="ARBA" id="ARBA00000370"/>
    </source>
</evidence>
<evidence type="ECO:0000259" key="15">
    <source>
        <dbReference type="Pfam" id="PF06415"/>
    </source>
</evidence>
<evidence type="ECO:0000256" key="11">
    <source>
        <dbReference type="PIRSR" id="PIRSR001492-1"/>
    </source>
</evidence>
<comment type="cofactor">
    <cofactor evidence="9">
        <name>Mn(2+)</name>
        <dbReference type="ChEBI" id="CHEBI:29035"/>
    </cofactor>
    <text evidence="9">Binds 2 manganese ions per subunit.</text>
</comment>
<evidence type="ECO:0000256" key="7">
    <source>
        <dbReference type="ARBA" id="ARBA00023211"/>
    </source>
</evidence>
<feature type="active site" description="Phosphoserine intermediate" evidence="9 11">
    <location>
        <position position="60"/>
    </location>
</feature>
<evidence type="ECO:0000256" key="12">
    <source>
        <dbReference type="PIRSR" id="PIRSR001492-2"/>
    </source>
</evidence>
<comment type="subunit">
    <text evidence="9">Monomer.</text>
</comment>
<keyword evidence="5 9" id="KW-0479">Metal-binding</keyword>
<feature type="binding site" evidence="9 13">
    <location>
        <position position="426"/>
    </location>
    <ligand>
        <name>Mn(2+)</name>
        <dbReference type="ChEBI" id="CHEBI:29035"/>
        <label>2</label>
    </ligand>
</feature>
<feature type="binding site" evidence="9 13">
    <location>
        <position position="443"/>
    </location>
    <ligand>
        <name>Mn(2+)</name>
        <dbReference type="ChEBI" id="CHEBI:29035"/>
        <label>1</label>
    </ligand>
</feature>
<sequence length="489" mass="55285">MQKAILIITDGIGHSTKTQYNAFYHAKTPTYDWLFANVPHSLLCTYGEEVGLPQGQMGNSEVGHITLGSGRIIFQDLLKISQALKKESFFSHPHFIRLFKCPQIHLVGLLSDGGVHSHLSHLLLLIQALKPSNRPIWLHLISDGRDVAPQSVQIYLQKLSPFLDSQVQIATLSGRYYAMDRDHRWERIQKAYEAMSNASPKHCNLDEYIAKQYQEGIYDEFIIPSAFNQFEGIKENDGIVFWNFRADRMRELSTVFANKNFSYFQRKSLANLFLLCFTPYDENLPLPTLFPKEKISNTLPEVLSQHSLTQVHIAETEKYAHVTFFFNGGVEESCKGEERILIPSPKVATYDLCPQMSAPQVGEAVRESMKKGFDFIVVNFANGDMVGHTGVFEAGIKAVECVDSEIGKILKCAKEEGYSIVLTSDHGNCEEMKDEKGHTLTNHTVGEVWCFVIDERVQRIKNGTLANIAPTILKLLNLPIPIEMQEPLF</sequence>
<dbReference type="Proteomes" id="UP000257067">
    <property type="component" value="Unassembled WGS sequence"/>
</dbReference>
<dbReference type="RefSeq" id="WP_104724931.1">
    <property type="nucleotide sequence ID" value="NZ_FZNE01000010.1"/>
</dbReference>
<keyword evidence="8 9" id="KW-0413">Isomerase</keyword>
<keyword evidence="7 9" id="KW-0464">Manganese</keyword>
<comment type="function">
    <text evidence="2 9">Catalyzes the interconversion of 2-phosphoglycerate and 3-phosphoglycerate.</text>
</comment>
<comment type="caution">
    <text evidence="16">The sequence shown here is derived from an EMBL/GenBank/DDBJ whole genome shotgun (WGS) entry which is preliminary data.</text>
</comment>
<feature type="binding site" evidence="9 13">
    <location>
        <position position="384"/>
    </location>
    <ligand>
        <name>Mn(2+)</name>
        <dbReference type="ChEBI" id="CHEBI:29035"/>
        <label>1</label>
    </ligand>
</feature>
<evidence type="ECO:0000259" key="14">
    <source>
        <dbReference type="Pfam" id="PF01676"/>
    </source>
</evidence>
<dbReference type="SUPFAM" id="SSF53649">
    <property type="entry name" value="Alkaline phosphatase-like"/>
    <property type="match status" value="1"/>
</dbReference>
<dbReference type="PANTHER" id="PTHR31637:SF0">
    <property type="entry name" value="2,3-BISPHOSPHOGLYCERATE-INDEPENDENT PHOSPHOGLYCERATE MUTASE"/>
    <property type="match status" value="1"/>
</dbReference>
<feature type="binding site" evidence="9 12">
    <location>
        <position position="175"/>
    </location>
    <ligand>
        <name>substrate</name>
    </ligand>
</feature>
<dbReference type="GO" id="GO:0006007">
    <property type="term" value="P:glucose catabolic process"/>
    <property type="evidence" value="ECO:0007669"/>
    <property type="project" value="InterPro"/>
</dbReference>
<evidence type="ECO:0000256" key="5">
    <source>
        <dbReference type="ARBA" id="ARBA00022723"/>
    </source>
</evidence>
<accession>A0A3D8IVR9</accession>
<feature type="binding site" evidence="9 12">
    <location>
        <position position="181"/>
    </location>
    <ligand>
        <name>substrate</name>
    </ligand>
</feature>
<dbReference type="Pfam" id="PF06415">
    <property type="entry name" value="iPGM_N"/>
    <property type="match status" value="1"/>
</dbReference>
<evidence type="ECO:0000256" key="2">
    <source>
        <dbReference type="ARBA" id="ARBA00002315"/>
    </source>
</evidence>
<dbReference type="NCBIfam" id="TIGR01307">
    <property type="entry name" value="pgm_bpd_ind"/>
    <property type="match status" value="1"/>
</dbReference>
<name>A0A3D8IVR9_9HELI</name>
<keyword evidence="6 9" id="KW-0324">Glycolysis</keyword>
<comment type="similarity">
    <text evidence="4 9">Belongs to the BPG-independent phosphoglycerate mutase family.</text>
</comment>
<dbReference type="EC" id="5.4.2.12" evidence="9 10"/>
<feature type="binding site" evidence="9 12">
    <location>
        <begin position="145"/>
        <end position="146"/>
    </location>
    <ligand>
        <name>substrate</name>
    </ligand>
</feature>
<evidence type="ECO:0000313" key="16">
    <source>
        <dbReference type="EMBL" id="RDU68681.1"/>
    </source>
</evidence>
<dbReference type="UniPathway" id="UPA00109">
    <property type="reaction ID" value="UER00186"/>
</dbReference>
<organism evidence="16 17">
    <name type="scientific">Helicobacter cholecystus</name>
    <dbReference type="NCBI Taxonomy" id="45498"/>
    <lineage>
        <taxon>Bacteria</taxon>
        <taxon>Pseudomonadati</taxon>
        <taxon>Campylobacterota</taxon>
        <taxon>Epsilonproteobacteria</taxon>
        <taxon>Campylobacterales</taxon>
        <taxon>Helicobacteraceae</taxon>
        <taxon>Helicobacter</taxon>
    </lineage>
</organism>
<comment type="catalytic activity">
    <reaction evidence="1 9">
        <text>(2R)-2-phosphoglycerate = (2R)-3-phosphoglycerate</text>
        <dbReference type="Rhea" id="RHEA:15901"/>
        <dbReference type="ChEBI" id="CHEBI:58272"/>
        <dbReference type="ChEBI" id="CHEBI:58289"/>
        <dbReference type="EC" id="5.4.2.12"/>
    </reaction>
</comment>
<dbReference type="OrthoDB" id="9800863at2"/>
<keyword evidence="17" id="KW-1185">Reference proteome</keyword>
<evidence type="ECO:0000256" key="10">
    <source>
        <dbReference type="NCBIfam" id="TIGR01307"/>
    </source>
</evidence>
<dbReference type="GO" id="GO:0006096">
    <property type="term" value="P:glycolytic process"/>
    <property type="evidence" value="ECO:0007669"/>
    <property type="project" value="UniProtKB-UniRule"/>
</dbReference>
<dbReference type="CDD" id="cd16010">
    <property type="entry name" value="iPGM"/>
    <property type="match status" value="1"/>
</dbReference>
<dbReference type="Pfam" id="PF01676">
    <property type="entry name" value="Metalloenzyme"/>
    <property type="match status" value="1"/>
</dbReference>
<comment type="pathway">
    <text evidence="3 9">Carbohydrate degradation; glycolysis; pyruvate from D-glyceraldehyde 3-phosphate: step 3/5.</text>
</comment>
<feature type="binding site" evidence="9 12">
    <location>
        <position position="318"/>
    </location>
    <ligand>
        <name>substrate</name>
    </ligand>
</feature>
<feature type="binding site" evidence="9 13">
    <location>
        <position position="10"/>
    </location>
    <ligand>
        <name>Mn(2+)</name>
        <dbReference type="ChEBI" id="CHEBI:29035"/>
        <label>2</label>
    </ligand>
</feature>
<reference evidence="16 17" key="1">
    <citation type="submission" date="2018-04" db="EMBL/GenBank/DDBJ databases">
        <title>Novel Campyloabacter and Helicobacter Species and Strains.</title>
        <authorList>
            <person name="Mannion A.J."/>
            <person name="Shen Z."/>
            <person name="Fox J.G."/>
        </authorList>
    </citation>
    <scope>NUCLEOTIDE SEQUENCE [LARGE SCALE GENOMIC DNA]</scope>
    <source>
        <strain evidence="16 17">ATCC 700242</strain>
    </source>
</reference>
<dbReference type="InterPro" id="IPR017850">
    <property type="entry name" value="Alkaline_phosphatase_core_sf"/>
</dbReference>
<dbReference type="InterPro" id="IPR005995">
    <property type="entry name" value="Pgm_bpd_ind"/>
</dbReference>
<dbReference type="GO" id="GO:0030145">
    <property type="term" value="F:manganese ion binding"/>
    <property type="evidence" value="ECO:0007669"/>
    <property type="project" value="UniProtKB-UniRule"/>
</dbReference>
<evidence type="ECO:0000256" key="4">
    <source>
        <dbReference type="ARBA" id="ARBA00008819"/>
    </source>
</evidence>
<dbReference type="AlphaFoldDB" id="A0A3D8IVR9"/>
<dbReference type="FunFam" id="3.40.1450.10:FF:000002">
    <property type="entry name" value="2,3-bisphosphoglycerate-independent phosphoglycerate mutase"/>
    <property type="match status" value="1"/>
</dbReference>
<feature type="binding site" evidence="9 12">
    <location>
        <position position="116"/>
    </location>
    <ligand>
        <name>substrate</name>
    </ligand>
</feature>
<feature type="binding site" evidence="9 13">
    <location>
        <position position="388"/>
    </location>
    <ligand>
        <name>Mn(2+)</name>
        <dbReference type="ChEBI" id="CHEBI:29035"/>
        <label>1</label>
    </ligand>
</feature>
<evidence type="ECO:0000256" key="13">
    <source>
        <dbReference type="PIRSR" id="PIRSR001492-3"/>
    </source>
</evidence>
<dbReference type="InterPro" id="IPR011258">
    <property type="entry name" value="BPG-indep_PGM_N"/>
</dbReference>
<dbReference type="EMBL" id="NXLU01000007">
    <property type="protein sequence ID" value="RDU68681.1"/>
    <property type="molecule type" value="Genomic_DNA"/>
</dbReference>
<gene>
    <name evidence="9" type="primary">gpmI</name>
    <name evidence="16" type="ORF">CQA62_05525</name>
</gene>
<evidence type="ECO:0000313" key="17">
    <source>
        <dbReference type="Proteomes" id="UP000257067"/>
    </source>
</evidence>
<evidence type="ECO:0000256" key="9">
    <source>
        <dbReference type="HAMAP-Rule" id="MF_01038"/>
    </source>
</evidence>
<proteinExistence type="inferred from homology"/>
<feature type="binding site" evidence="9 13">
    <location>
        <position position="60"/>
    </location>
    <ligand>
        <name>Mn(2+)</name>
        <dbReference type="ChEBI" id="CHEBI:29035"/>
        <label>2</label>
    </ligand>
</feature>
<dbReference type="HAMAP" id="MF_01038">
    <property type="entry name" value="GpmI"/>
    <property type="match status" value="1"/>
</dbReference>
<dbReference type="InterPro" id="IPR036646">
    <property type="entry name" value="PGAM_B_sf"/>
</dbReference>
<dbReference type="GO" id="GO:0005829">
    <property type="term" value="C:cytosol"/>
    <property type="evidence" value="ECO:0007669"/>
    <property type="project" value="TreeGrafter"/>
</dbReference>
<evidence type="ECO:0000256" key="3">
    <source>
        <dbReference type="ARBA" id="ARBA00004798"/>
    </source>
</evidence>
<feature type="binding site" evidence="9 12">
    <location>
        <begin position="245"/>
        <end position="248"/>
    </location>
    <ligand>
        <name>substrate</name>
    </ligand>
</feature>
<dbReference type="InterPro" id="IPR006124">
    <property type="entry name" value="Metalloenzyme"/>
</dbReference>
<dbReference type="Gene3D" id="3.40.1450.10">
    <property type="entry name" value="BPG-independent phosphoglycerate mutase, domain B"/>
    <property type="match status" value="1"/>
</dbReference>
<evidence type="ECO:0000256" key="6">
    <source>
        <dbReference type="ARBA" id="ARBA00023152"/>
    </source>
</evidence>
<evidence type="ECO:0000256" key="8">
    <source>
        <dbReference type="ARBA" id="ARBA00023235"/>
    </source>
</evidence>
<feature type="binding site" evidence="9 13">
    <location>
        <position position="425"/>
    </location>
    <ligand>
        <name>Mn(2+)</name>
        <dbReference type="ChEBI" id="CHEBI:29035"/>
        <label>2</label>
    </ligand>
</feature>
<dbReference type="Gene3D" id="3.40.720.10">
    <property type="entry name" value="Alkaline Phosphatase, subunit A"/>
    <property type="match status" value="1"/>
</dbReference>
<dbReference type="SUPFAM" id="SSF64158">
    <property type="entry name" value="2,3-Bisphosphoglycerate-independent phosphoglycerate mutase, substrate-binding domain"/>
    <property type="match status" value="1"/>
</dbReference>
<dbReference type="GO" id="GO:0004619">
    <property type="term" value="F:phosphoglycerate mutase activity"/>
    <property type="evidence" value="ECO:0007669"/>
    <property type="project" value="UniProtKB-UniRule"/>
</dbReference>
<protein>
    <recommendedName>
        <fullName evidence="9 10">2,3-bisphosphoglycerate-independent phosphoglycerate mutase</fullName>
        <shortName evidence="9">BPG-independent PGAM</shortName>
        <shortName evidence="9">Phosphoglyceromutase</shortName>
        <shortName evidence="9">iPGM</shortName>
        <ecNumber evidence="9 10">5.4.2.12</ecNumber>
    </recommendedName>
</protein>
<feature type="domain" description="Metalloenzyme" evidence="14">
    <location>
        <begin position="3"/>
        <end position="478"/>
    </location>
</feature>
<dbReference type="PIRSF" id="PIRSF001492">
    <property type="entry name" value="IPGAM"/>
    <property type="match status" value="1"/>
</dbReference>